<accession>A0A5J9SYZ0</accession>
<feature type="non-terminal residue" evidence="2">
    <location>
        <position position="1"/>
    </location>
</feature>
<dbReference type="Proteomes" id="UP000324897">
    <property type="component" value="Unassembled WGS sequence"/>
</dbReference>
<name>A0A5J9SYZ0_9POAL</name>
<dbReference type="AlphaFoldDB" id="A0A5J9SYZ0"/>
<comment type="caution">
    <text evidence="2">The sequence shown here is derived from an EMBL/GenBank/DDBJ whole genome shotgun (WGS) entry which is preliminary data.</text>
</comment>
<keyword evidence="3" id="KW-1185">Reference proteome</keyword>
<sequence length="190" mass="20587">MVWCLYSPISLGSPRSKEGIDLFLPQVSLFAGFGVFPTAVDFSHDLAVHLLPLLLLVVNTSCVGLPSRKVKLKIELVHLLVLFRCCPVMVRDGGGKRVYTCPKATIQHFHKSTIAAGIQLQDKRPKSIKTNLTKRPLHLDQKLEEQGKATCQDPAQEGPGPGQPTPWPGRPTCSGGALGASFYEVGSTCN</sequence>
<protein>
    <submittedName>
        <fullName evidence="2">Uncharacterized protein</fullName>
    </submittedName>
</protein>
<evidence type="ECO:0000256" key="1">
    <source>
        <dbReference type="SAM" id="MobiDB-lite"/>
    </source>
</evidence>
<dbReference type="Gramene" id="TVU04212">
    <property type="protein sequence ID" value="TVU04212"/>
    <property type="gene ID" value="EJB05_50238"/>
</dbReference>
<organism evidence="2 3">
    <name type="scientific">Eragrostis curvula</name>
    <name type="common">weeping love grass</name>
    <dbReference type="NCBI Taxonomy" id="38414"/>
    <lineage>
        <taxon>Eukaryota</taxon>
        <taxon>Viridiplantae</taxon>
        <taxon>Streptophyta</taxon>
        <taxon>Embryophyta</taxon>
        <taxon>Tracheophyta</taxon>
        <taxon>Spermatophyta</taxon>
        <taxon>Magnoliopsida</taxon>
        <taxon>Liliopsida</taxon>
        <taxon>Poales</taxon>
        <taxon>Poaceae</taxon>
        <taxon>PACMAD clade</taxon>
        <taxon>Chloridoideae</taxon>
        <taxon>Eragrostideae</taxon>
        <taxon>Eragrostidinae</taxon>
        <taxon>Eragrostis</taxon>
    </lineage>
</organism>
<reference evidence="2 3" key="1">
    <citation type="journal article" date="2019" name="Sci. Rep.">
        <title>A high-quality genome of Eragrostis curvula grass provides insights into Poaceae evolution and supports new strategies to enhance forage quality.</title>
        <authorList>
            <person name="Carballo J."/>
            <person name="Santos B.A.C.M."/>
            <person name="Zappacosta D."/>
            <person name="Garbus I."/>
            <person name="Selva J.P."/>
            <person name="Gallo C.A."/>
            <person name="Diaz A."/>
            <person name="Albertini E."/>
            <person name="Caccamo M."/>
            <person name="Echenique V."/>
        </authorList>
    </citation>
    <scope>NUCLEOTIDE SEQUENCE [LARGE SCALE GENOMIC DNA]</scope>
    <source>
        <strain evidence="3">cv. Victoria</strain>
        <tissue evidence="2">Leaf</tissue>
    </source>
</reference>
<evidence type="ECO:0000313" key="2">
    <source>
        <dbReference type="EMBL" id="TVU04212.1"/>
    </source>
</evidence>
<feature type="region of interest" description="Disordered" evidence="1">
    <location>
        <begin position="146"/>
        <end position="173"/>
    </location>
</feature>
<evidence type="ECO:0000313" key="3">
    <source>
        <dbReference type="Proteomes" id="UP000324897"/>
    </source>
</evidence>
<dbReference type="EMBL" id="RWGY01000087">
    <property type="protein sequence ID" value="TVU04212.1"/>
    <property type="molecule type" value="Genomic_DNA"/>
</dbReference>
<gene>
    <name evidence="2" type="ORF">EJB05_50238</name>
</gene>
<proteinExistence type="predicted"/>